<dbReference type="AlphaFoldDB" id="F9RLS9"/>
<evidence type="ECO:0000256" key="1">
    <source>
        <dbReference type="SAM" id="Phobius"/>
    </source>
</evidence>
<keyword evidence="1" id="KW-0812">Transmembrane</keyword>
<evidence type="ECO:0008006" key="4">
    <source>
        <dbReference type="Google" id="ProtNLM"/>
    </source>
</evidence>
<sequence length="110" mass="12402">MMRIKELEEWGIYLLLILLGSTWRTVSDKDLTPLQRLSIWCGRVFAGGLIALLVRYGGISLGWSEEVRFFVAGMLAVAAPELLTAIVVIATEIKHDPFKMINKARKWLGK</sequence>
<dbReference type="RefSeq" id="WP_005594312.1">
    <property type="nucleotide sequence ID" value="NZ_AFWE01000076.1"/>
</dbReference>
<evidence type="ECO:0000313" key="2">
    <source>
        <dbReference type="EMBL" id="EGU38773.1"/>
    </source>
</evidence>
<keyword evidence="1" id="KW-1133">Transmembrane helix</keyword>
<accession>F9RLS9</accession>
<protein>
    <recommendedName>
        <fullName evidence="4">Holin</fullName>
    </recommendedName>
</protein>
<proteinExistence type="predicted"/>
<gene>
    <name evidence="2" type="ORF">VIS19158_01205</name>
</gene>
<feature type="transmembrane region" description="Helical" evidence="1">
    <location>
        <begin position="69"/>
        <end position="90"/>
    </location>
</feature>
<feature type="transmembrane region" description="Helical" evidence="1">
    <location>
        <begin position="37"/>
        <end position="57"/>
    </location>
</feature>
<dbReference type="Proteomes" id="UP000004349">
    <property type="component" value="Unassembled WGS sequence"/>
</dbReference>
<organism evidence="2 3">
    <name type="scientific">Vibrio scophthalmi LMG 19158</name>
    <dbReference type="NCBI Taxonomy" id="870967"/>
    <lineage>
        <taxon>Bacteria</taxon>
        <taxon>Pseudomonadati</taxon>
        <taxon>Pseudomonadota</taxon>
        <taxon>Gammaproteobacteria</taxon>
        <taxon>Vibrionales</taxon>
        <taxon>Vibrionaceae</taxon>
        <taxon>Vibrio</taxon>
    </lineage>
</organism>
<reference evidence="2 3" key="1">
    <citation type="journal article" date="2012" name="Int. J. Syst. Evol. Microbiol.">
        <title>Vibrio caribbeanicus sp. nov., isolated from the marine sponge Scleritoderma cyanea.</title>
        <authorList>
            <person name="Hoffmann M."/>
            <person name="Monday S.R."/>
            <person name="Allard M.W."/>
            <person name="Strain E.A."/>
            <person name="Whittaker P."/>
            <person name="Naum M."/>
            <person name="McCarthy P.J."/>
            <person name="Lopez J.V."/>
            <person name="Fischer M."/>
            <person name="Brown E.W."/>
        </authorList>
    </citation>
    <scope>NUCLEOTIDE SEQUENCE [LARGE SCALE GENOMIC DNA]</scope>
    <source>
        <strain evidence="2 3">LMG 19158</strain>
    </source>
</reference>
<evidence type="ECO:0000313" key="3">
    <source>
        <dbReference type="Proteomes" id="UP000004349"/>
    </source>
</evidence>
<comment type="caution">
    <text evidence="2">The sequence shown here is derived from an EMBL/GenBank/DDBJ whole genome shotgun (WGS) entry which is preliminary data.</text>
</comment>
<dbReference type="EMBL" id="AFWE01000076">
    <property type="protein sequence ID" value="EGU38773.1"/>
    <property type="molecule type" value="Genomic_DNA"/>
</dbReference>
<name>F9RLS9_9VIBR</name>
<keyword evidence="1" id="KW-0472">Membrane</keyword>